<dbReference type="Proteomes" id="UP000315522">
    <property type="component" value="Unassembled WGS sequence"/>
</dbReference>
<dbReference type="PANTHER" id="PTHR43157:SF31">
    <property type="entry name" value="PHOSPHATIDYLINOSITOL-GLYCAN BIOSYNTHESIS CLASS F PROTEIN"/>
    <property type="match status" value="1"/>
</dbReference>
<feature type="non-terminal residue" evidence="2">
    <location>
        <position position="1"/>
    </location>
</feature>
<dbReference type="EMBL" id="QGML01000666">
    <property type="protein sequence ID" value="TVY91034.1"/>
    <property type="molecule type" value="Genomic_DNA"/>
</dbReference>
<dbReference type="InterPro" id="IPR036291">
    <property type="entry name" value="NAD(P)-bd_dom_sf"/>
</dbReference>
<reference evidence="2 3" key="1">
    <citation type="submission" date="2018-05" db="EMBL/GenBank/DDBJ databases">
        <title>Genome sequencing and assembly of the regulated plant pathogen Lachnellula willkommii and related sister species for the development of diagnostic species identification markers.</title>
        <authorList>
            <person name="Giroux E."/>
            <person name="Bilodeau G."/>
        </authorList>
    </citation>
    <scope>NUCLEOTIDE SEQUENCE [LARGE SCALE GENOMIC DNA]</scope>
    <source>
        <strain evidence="2 3">CBS 172.35</strain>
    </source>
</reference>
<dbReference type="InterPro" id="IPR002347">
    <property type="entry name" value="SDR_fam"/>
</dbReference>
<evidence type="ECO:0000313" key="3">
    <source>
        <dbReference type="Proteomes" id="UP000315522"/>
    </source>
</evidence>
<evidence type="ECO:0000256" key="1">
    <source>
        <dbReference type="ARBA" id="ARBA00023002"/>
    </source>
</evidence>
<comment type="caution">
    <text evidence="2">The sequence shown here is derived from an EMBL/GenBank/DDBJ whole genome shotgun (WGS) entry which is preliminary data.</text>
</comment>
<keyword evidence="1" id="KW-0560">Oxidoreductase</keyword>
<dbReference type="Gene3D" id="3.40.50.720">
    <property type="entry name" value="NAD(P)-binding Rossmann-like Domain"/>
    <property type="match status" value="1"/>
</dbReference>
<evidence type="ECO:0000313" key="2">
    <source>
        <dbReference type="EMBL" id="TVY91034.1"/>
    </source>
</evidence>
<dbReference type="AlphaFoldDB" id="A0A559MDI9"/>
<sequence length="325" mass="34894">KSQLFTTLPIPSTPFTGQTILITGANIGLGLEAARHFARLDASKIIIGCRTLSKGLAAKASIIASTKRAEDVIEVWEVDLASFESVAAFCRRVETLERLDVVVENAGIAVPTFEVVEGYESTIAVNVISTFLMALLLVPKLRESGARHGIVPRLTIVASDAHEQAAFKEQNAKHIFEALTTGGQKEQPDKYNTSKLLEILTIRCLAPALSASASTPPSTKPKIILNTLTPGFCHSALMRSARFPLNVAAYIGKLILAHSTEVGSRTLVAAASAGEESHGCYMADCKIRQPSAWVRSEKGAETQKRVYAELMEILEGIQPGITGNI</sequence>
<proteinExistence type="predicted"/>
<name>A0A559MDI9_9HELO</name>
<dbReference type="PANTHER" id="PTHR43157">
    <property type="entry name" value="PHOSPHATIDYLINOSITOL-GLYCAN BIOSYNTHESIS CLASS F PROTEIN-RELATED"/>
    <property type="match status" value="1"/>
</dbReference>
<dbReference type="PRINTS" id="PR00081">
    <property type="entry name" value="GDHRDH"/>
</dbReference>
<accession>A0A559MDI9</accession>
<dbReference type="Pfam" id="PF00106">
    <property type="entry name" value="adh_short"/>
    <property type="match status" value="1"/>
</dbReference>
<organism evidence="2 3">
    <name type="scientific">Lachnellula willkommii</name>
    <dbReference type="NCBI Taxonomy" id="215461"/>
    <lineage>
        <taxon>Eukaryota</taxon>
        <taxon>Fungi</taxon>
        <taxon>Dikarya</taxon>
        <taxon>Ascomycota</taxon>
        <taxon>Pezizomycotina</taxon>
        <taxon>Leotiomycetes</taxon>
        <taxon>Helotiales</taxon>
        <taxon>Lachnaceae</taxon>
        <taxon>Lachnellula</taxon>
    </lineage>
</organism>
<dbReference type="GO" id="GO:0016491">
    <property type="term" value="F:oxidoreductase activity"/>
    <property type="evidence" value="ECO:0007669"/>
    <property type="project" value="UniProtKB-KW"/>
</dbReference>
<dbReference type="SUPFAM" id="SSF51735">
    <property type="entry name" value="NAD(P)-binding Rossmann-fold domains"/>
    <property type="match status" value="1"/>
</dbReference>
<protein>
    <submittedName>
        <fullName evidence="2">Short chain dehydrogenase</fullName>
    </submittedName>
</protein>
<gene>
    <name evidence="2" type="primary">sol3_5</name>
    <name evidence="2" type="ORF">LAWI1_G001914</name>
</gene>
<keyword evidence="3" id="KW-1185">Reference proteome</keyword>